<feature type="compositionally biased region" description="Basic and acidic residues" evidence="1">
    <location>
        <begin position="61"/>
        <end position="96"/>
    </location>
</feature>
<evidence type="ECO:0000256" key="1">
    <source>
        <dbReference type="SAM" id="MobiDB-lite"/>
    </source>
</evidence>
<feature type="region of interest" description="Disordered" evidence="1">
    <location>
        <begin position="1"/>
        <end position="122"/>
    </location>
</feature>
<accession>A0A9N7U8C9</accession>
<dbReference type="EMBL" id="CADEAL010000904">
    <property type="protein sequence ID" value="CAB1426680.1"/>
    <property type="molecule type" value="Genomic_DNA"/>
</dbReference>
<feature type="compositionally biased region" description="Basic and acidic residues" evidence="1">
    <location>
        <begin position="174"/>
        <end position="184"/>
    </location>
</feature>
<dbReference type="Proteomes" id="UP001153269">
    <property type="component" value="Unassembled WGS sequence"/>
</dbReference>
<feature type="region of interest" description="Disordered" evidence="1">
    <location>
        <begin position="165"/>
        <end position="184"/>
    </location>
</feature>
<feature type="compositionally biased region" description="Basic and acidic residues" evidence="1">
    <location>
        <begin position="107"/>
        <end position="122"/>
    </location>
</feature>
<keyword evidence="3" id="KW-1185">Reference proteome</keyword>
<feature type="compositionally biased region" description="Gly residues" evidence="1">
    <location>
        <begin position="10"/>
        <end position="24"/>
    </location>
</feature>
<gene>
    <name evidence="2" type="ORF">PLEPLA_LOCUS14618</name>
</gene>
<comment type="caution">
    <text evidence="2">The sequence shown here is derived from an EMBL/GenBank/DDBJ whole genome shotgun (WGS) entry which is preliminary data.</text>
</comment>
<name>A0A9N7U8C9_PLEPL</name>
<proteinExistence type="predicted"/>
<dbReference type="AlphaFoldDB" id="A0A9N7U8C9"/>
<sequence>MEGGGRGEGDGGGSEGGSEGGENWGDGEHPDGGGLPRAAPDTRPSGKKRGSKTGVTKKEKKLRDREDFDTGRRRMQEFIDHRNAGQRDERTQDSTRGRMGVRRVRRRGEEAGETQQDKEEAENLRVPLEEVHYLLSSLPLHHCVYLPCRASAISPSCLFLPPSPLHPPSSSDVKWADHYGVKQE</sequence>
<reference evidence="2" key="1">
    <citation type="submission" date="2020-03" db="EMBL/GenBank/DDBJ databases">
        <authorList>
            <person name="Weist P."/>
        </authorList>
    </citation>
    <scope>NUCLEOTIDE SEQUENCE</scope>
</reference>
<evidence type="ECO:0000313" key="3">
    <source>
        <dbReference type="Proteomes" id="UP001153269"/>
    </source>
</evidence>
<organism evidence="2 3">
    <name type="scientific">Pleuronectes platessa</name>
    <name type="common">European plaice</name>
    <dbReference type="NCBI Taxonomy" id="8262"/>
    <lineage>
        <taxon>Eukaryota</taxon>
        <taxon>Metazoa</taxon>
        <taxon>Chordata</taxon>
        <taxon>Craniata</taxon>
        <taxon>Vertebrata</taxon>
        <taxon>Euteleostomi</taxon>
        <taxon>Actinopterygii</taxon>
        <taxon>Neopterygii</taxon>
        <taxon>Teleostei</taxon>
        <taxon>Neoteleostei</taxon>
        <taxon>Acanthomorphata</taxon>
        <taxon>Carangaria</taxon>
        <taxon>Pleuronectiformes</taxon>
        <taxon>Pleuronectoidei</taxon>
        <taxon>Pleuronectidae</taxon>
        <taxon>Pleuronectes</taxon>
    </lineage>
</organism>
<protein>
    <submittedName>
        <fullName evidence="2">Uncharacterized protein</fullName>
    </submittedName>
</protein>
<evidence type="ECO:0000313" key="2">
    <source>
        <dbReference type="EMBL" id="CAB1426680.1"/>
    </source>
</evidence>